<dbReference type="GO" id="GO:0005886">
    <property type="term" value="C:plasma membrane"/>
    <property type="evidence" value="ECO:0007669"/>
    <property type="project" value="UniProtKB-SubCell"/>
</dbReference>
<keyword evidence="2" id="KW-1003">Cell membrane</keyword>
<dbReference type="Proteomes" id="UP000680750">
    <property type="component" value="Chromosome"/>
</dbReference>
<comment type="subcellular location">
    <subcellularLocation>
        <location evidence="1">Cell membrane</location>
        <topology evidence="1">Multi-pass membrane protein</topology>
    </subcellularLocation>
</comment>
<evidence type="ECO:0000313" key="9">
    <source>
        <dbReference type="EMBL" id="BCJ28708.1"/>
    </source>
</evidence>
<keyword evidence="3 7" id="KW-0812">Transmembrane</keyword>
<proteinExistence type="predicted"/>
<evidence type="ECO:0000256" key="3">
    <source>
        <dbReference type="ARBA" id="ARBA00022692"/>
    </source>
</evidence>
<feature type="domain" description="RDD" evidence="8">
    <location>
        <begin position="11"/>
        <end position="137"/>
    </location>
</feature>
<feature type="region of interest" description="Disordered" evidence="6">
    <location>
        <begin position="147"/>
        <end position="171"/>
    </location>
</feature>
<feature type="transmembrane region" description="Helical" evidence="7">
    <location>
        <begin position="102"/>
        <end position="125"/>
    </location>
</feature>
<dbReference type="Pfam" id="PF06271">
    <property type="entry name" value="RDD"/>
    <property type="match status" value="1"/>
</dbReference>
<evidence type="ECO:0000313" key="10">
    <source>
        <dbReference type="Proteomes" id="UP000680750"/>
    </source>
</evidence>
<dbReference type="AlphaFoldDB" id="A0A810L3H8"/>
<keyword evidence="4 7" id="KW-1133">Transmembrane helix</keyword>
<dbReference type="PANTHER" id="PTHR36115">
    <property type="entry name" value="PROLINE-RICH ANTIGEN HOMOLOG-RELATED"/>
    <property type="match status" value="1"/>
</dbReference>
<evidence type="ECO:0000259" key="8">
    <source>
        <dbReference type="Pfam" id="PF06271"/>
    </source>
</evidence>
<keyword evidence="10" id="KW-1185">Reference proteome</keyword>
<reference evidence="9" key="1">
    <citation type="submission" date="2020-08" db="EMBL/GenBank/DDBJ databases">
        <title>Whole genome shotgun sequence of Actinocatenispora sera NBRC 101916.</title>
        <authorList>
            <person name="Komaki H."/>
            <person name="Tamura T."/>
        </authorList>
    </citation>
    <scope>NUCLEOTIDE SEQUENCE</scope>
    <source>
        <strain evidence="9">NBRC 101916</strain>
    </source>
</reference>
<organism evidence="9 10">
    <name type="scientific">Actinocatenispora sera</name>
    <dbReference type="NCBI Taxonomy" id="390989"/>
    <lineage>
        <taxon>Bacteria</taxon>
        <taxon>Bacillati</taxon>
        <taxon>Actinomycetota</taxon>
        <taxon>Actinomycetes</taxon>
        <taxon>Micromonosporales</taxon>
        <taxon>Micromonosporaceae</taxon>
        <taxon>Actinocatenispora</taxon>
    </lineage>
</organism>
<dbReference type="InterPro" id="IPR051791">
    <property type="entry name" value="Pra-immunoreactive"/>
</dbReference>
<gene>
    <name evidence="9" type="ORF">Asera_28160</name>
</gene>
<dbReference type="InterPro" id="IPR010432">
    <property type="entry name" value="RDD"/>
</dbReference>
<feature type="transmembrane region" description="Helical" evidence="7">
    <location>
        <begin position="20"/>
        <end position="41"/>
    </location>
</feature>
<feature type="transmembrane region" description="Helical" evidence="7">
    <location>
        <begin position="53"/>
        <end position="76"/>
    </location>
</feature>
<evidence type="ECO:0000256" key="4">
    <source>
        <dbReference type="ARBA" id="ARBA00022989"/>
    </source>
</evidence>
<dbReference type="KEGG" id="aser:Asera_28160"/>
<evidence type="ECO:0000256" key="6">
    <source>
        <dbReference type="SAM" id="MobiDB-lite"/>
    </source>
</evidence>
<accession>A0A810L3H8</accession>
<evidence type="ECO:0000256" key="5">
    <source>
        <dbReference type="ARBA" id="ARBA00023136"/>
    </source>
</evidence>
<evidence type="ECO:0000256" key="2">
    <source>
        <dbReference type="ARBA" id="ARBA00022475"/>
    </source>
</evidence>
<keyword evidence="5 7" id="KW-0472">Membrane</keyword>
<dbReference type="EMBL" id="AP023354">
    <property type="protein sequence ID" value="BCJ28708.1"/>
    <property type="molecule type" value="Genomic_DNA"/>
</dbReference>
<evidence type="ECO:0000256" key="1">
    <source>
        <dbReference type="ARBA" id="ARBA00004651"/>
    </source>
</evidence>
<protein>
    <recommendedName>
        <fullName evidence="8">RDD domain-containing protein</fullName>
    </recommendedName>
</protein>
<name>A0A810L3H8_9ACTN</name>
<sequence>MTAPADRHDFAGLVTRLTGLVTDAVLLTLASLTIGSLPPAVWQQLVGGEPRWLDLLSAAVAAVCPWAYFAACWTLTGTTIGGLLVGARTCRPDGRPLGPVRAAVRAFVGLAVAPLWLVGMLGVLTDRRRRAWHDRLFGTVVRRTSVGLSPTGRGRSRPPVRRTGPAGRIAR</sequence>
<evidence type="ECO:0000256" key="7">
    <source>
        <dbReference type="SAM" id="Phobius"/>
    </source>
</evidence>